<dbReference type="Pfam" id="PF04706">
    <property type="entry name" value="Dickkopf_N"/>
    <property type="match status" value="1"/>
</dbReference>
<dbReference type="InterPro" id="IPR015338">
    <property type="entry name" value="GT64_dom"/>
</dbReference>
<dbReference type="InterPro" id="IPR006796">
    <property type="entry name" value="Dickkopf_N"/>
</dbReference>
<protein>
    <recommendedName>
        <fullName evidence="11">Metalloendopeptidase</fullName>
        <ecNumber evidence="11">3.4.24.-</ecNumber>
    </recommendedName>
</protein>
<keyword evidence="6 10" id="KW-0378">Hydrolase</keyword>
<dbReference type="OrthoDB" id="5954868at2759"/>
<evidence type="ECO:0000256" key="3">
    <source>
        <dbReference type="ARBA" id="ARBA00022670"/>
    </source>
</evidence>
<keyword evidence="5 10" id="KW-0479">Metal-binding</keyword>
<dbReference type="InterPro" id="IPR006026">
    <property type="entry name" value="Peptidase_Metallo"/>
</dbReference>
<gene>
    <name evidence="12" type="ORF">LSAA_8900</name>
</gene>
<dbReference type="PRINTS" id="PR00480">
    <property type="entry name" value="ASTACIN"/>
</dbReference>
<keyword evidence="4 12" id="KW-0808">Transferase</keyword>
<keyword evidence="12" id="KW-0328">Glycosyltransferase</keyword>
<evidence type="ECO:0000256" key="10">
    <source>
        <dbReference type="PROSITE-ProRule" id="PRU01211"/>
    </source>
</evidence>
<dbReference type="Pfam" id="PF09258">
    <property type="entry name" value="Glyco_transf_64"/>
    <property type="match status" value="1"/>
</dbReference>
<dbReference type="Gene3D" id="3.90.550.10">
    <property type="entry name" value="Spore Coat Polysaccharide Biosynthesis Protein SpsA, Chain A"/>
    <property type="match status" value="1"/>
</dbReference>
<feature type="binding site" evidence="10">
    <location>
        <position position="210"/>
    </location>
    <ligand>
        <name>Zn(2+)</name>
        <dbReference type="ChEBI" id="CHEBI:29105"/>
        <note>catalytic</note>
    </ligand>
</feature>
<dbReference type="PANTHER" id="PTHR10127">
    <property type="entry name" value="DISCOIDIN, CUB, EGF, LAMININ , AND ZINC METALLOPROTEASE DOMAIN CONTAINING"/>
    <property type="match status" value="1"/>
</dbReference>
<dbReference type="GO" id="GO:0005789">
    <property type="term" value="C:endoplasmic reticulum membrane"/>
    <property type="evidence" value="ECO:0007669"/>
    <property type="project" value="UniProtKB-SubCell"/>
</dbReference>
<feature type="binding site" evidence="10">
    <location>
        <position position="200"/>
    </location>
    <ligand>
        <name>Zn(2+)</name>
        <dbReference type="ChEBI" id="CHEBI:29105"/>
        <note>catalytic</note>
    </ligand>
</feature>
<dbReference type="EMBL" id="HG994583">
    <property type="protein sequence ID" value="CAF2911512.1"/>
    <property type="molecule type" value="Genomic_DNA"/>
</dbReference>
<keyword evidence="8 10" id="KW-0482">Metalloprotease</keyword>
<feature type="binding site" evidence="10">
    <location>
        <position position="204"/>
    </location>
    <ligand>
        <name>Zn(2+)</name>
        <dbReference type="ChEBI" id="CHEBI:29105"/>
        <note>catalytic</note>
    </ligand>
</feature>
<proteinExistence type="inferred from homology"/>
<evidence type="ECO:0000256" key="9">
    <source>
        <dbReference type="ARBA" id="ARBA00023157"/>
    </source>
</evidence>
<evidence type="ECO:0000256" key="5">
    <source>
        <dbReference type="ARBA" id="ARBA00022723"/>
    </source>
</evidence>
<dbReference type="SUPFAM" id="SSF55486">
    <property type="entry name" value="Metalloproteases ('zincins'), catalytic domain"/>
    <property type="match status" value="1"/>
</dbReference>
<evidence type="ECO:0000313" key="13">
    <source>
        <dbReference type="Proteomes" id="UP000675881"/>
    </source>
</evidence>
<dbReference type="InterPro" id="IPR001506">
    <property type="entry name" value="Peptidase_M12A"/>
</dbReference>
<evidence type="ECO:0000256" key="4">
    <source>
        <dbReference type="ARBA" id="ARBA00022679"/>
    </source>
</evidence>
<accession>A0A7R8CRZ8</accession>
<keyword evidence="13" id="KW-1185">Reference proteome</keyword>
<dbReference type="Proteomes" id="UP000675881">
    <property type="component" value="Chromosome 4"/>
</dbReference>
<dbReference type="EC" id="3.4.24.-" evidence="11"/>
<evidence type="ECO:0000256" key="8">
    <source>
        <dbReference type="ARBA" id="ARBA00023049"/>
    </source>
</evidence>
<comment type="cofactor">
    <cofactor evidence="10 11">
        <name>Zn(2+)</name>
        <dbReference type="ChEBI" id="CHEBI:29105"/>
    </cofactor>
    <text evidence="10 11">Binds 1 zinc ion per subunit.</text>
</comment>
<dbReference type="GO" id="GO:0016757">
    <property type="term" value="F:glycosyltransferase activity"/>
    <property type="evidence" value="ECO:0007669"/>
    <property type="project" value="UniProtKB-KW"/>
</dbReference>
<dbReference type="PANTHER" id="PTHR10127:SF780">
    <property type="entry name" value="METALLOENDOPEPTIDASE"/>
    <property type="match status" value="1"/>
</dbReference>
<dbReference type="GO" id="GO:1901135">
    <property type="term" value="P:carbohydrate derivative metabolic process"/>
    <property type="evidence" value="ECO:0007669"/>
    <property type="project" value="UniProtKB-ARBA"/>
</dbReference>
<name>A0A7R8CRZ8_LEPSM</name>
<dbReference type="Gene3D" id="3.40.390.10">
    <property type="entry name" value="Collagenase (Catalytic Domain)"/>
    <property type="match status" value="1"/>
</dbReference>
<dbReference type="AlphaFoldDB" id="A0A7R8CRZ8"/>
<dbReference type="SMART" id="SM00235">
    <property type="entry name" value="ZnMc"/>
    <property type="match status" value="1"/>
</dbReference>
<dbReference type="InterPro" id="IPR024079">
    <property type="entry name" value="MetalloPept_cat_dom_sf"/>
</dbReference>
<feature type="active site" evidence="10">
    <location>
        <position position="201"/>
    </location>
</feature>
<evidence type="ECO:0000256" key="7">
    <source>
        <dbReference type="ARBA" id="ARBA00022833"/>
    </source>
</evidence>
<dbReference type="SUPFAM" id="SSF53448">
    <property type="entry name" value="Nucleotide-diphospho-sugar transferases"/>
    <property type="match status" value="1"/>
</dbReference>
<dbReference type="GO" id="GO:0008270">
    <property type="term" value="F:zinc ion binding"/>
    <property type="evidence" value="ECO:0007669"/>
    <property type="project" value="UniProtKB-UniRule"/>
</dbReference>
<sequence>MPQEIREKVDEFMNCEDLAMNFLVSHVTRKPPVKVTSRWTFRCPGCPVSLSEYDSHFLERHQCINFFREIYGYMPLLYTQYRADSVLFKNKDSPDKQKSVQISSWTCLPLSGDNGNDSNPYEDCEVEENENIFFRNGISGDSYFLWSDKRIPYTIDPSFNSTNMDNIVESIKIGRAYWPFPVSQDINIGRCAPSIGHIKHELMHTVGFYHEHSRSDRDMYVDIQWDNILDSRIIQFGTNRFTSGYGEEYDYDSIMHYSARAFSKNFRNRDILTIVPKKSGVSPEDIGRKNTYSEKDIIKVKKMYRCPPYENWKSRCSQNEECGLNEYCSISISSPLNGECRTILPDGSVCFRDEDCVNSCYAGVCTSCTQDSQCPSTQYCSNKYTPLLAKSCSNYCGSLCLLSSQCGGECTTCSWAFTCQ</sequence>
<keyword evidence="9" id="KW-1015">Disulfide bond</keyword>
<keyword evidence="7 10" id="KW-0862">Zinc</keyword>
<dbReference type="PROSITE" id="PS51864">
    <property type="entry name" value="ASTACIN"/>
    <property type="match status" value="1"/>
</dbReference>
<dbReference type="Pfam" id="PF01400">
    <property type="entry name" value="Astacin"/>
    <property type="match status" value="1"/>
</dbReference>
<dbReference type="GO" id="GO:0005576">
    <property type="term" value="C:extracellular region"/>
    <property type="evidence" value="ECO:0007669"/>
    <property type="project" value="InterPro"/>
</dbReference>
<keyword evidence="3 10" id="KW-0645">Protease</keyword>
<dbReference type="InterPro" id="IPR029044">
    <property type="entry name" value="Nucleotide-diphossugar_trans"/>
</dbReference>
<evidence type="ECO:0000256" key="6">
    <source>
        <dbReference type="ARBA" id="ARBA00022801"/>
    </source>
</evidence>
<organism evidence="12 13">
    <name type="scientific">Lepeophtheirus salmonis</name>
    <name type="common">Salmon louse</name>
    <name type="synonym">Caligus salmonis</name>
    <dbReference type="NCBI Taxonomy" id="72036"/>
    <lineage>
        <taxon>Eukaryota</taxon>
        <taxon>Metazoa</taxon>
        <taxon>Ecdysozoa</taxon>
        <taxon>Arthropoda</taxon>
        <taxon>Crustacea</taxon>
        <taxon>Multicrustacea</taxon>
        <taxon>Hexanauplia</taxon>
        <taxon>Copepoda</taxon>
        <taxon>Siphonostomatoida</taxon>
        <taxon>Caligidae</taxon>
        <taxon>Lepeophtheirus</taxon>
    </lineage>
</organism>
<evidence type="ECO:0000256" key="1">
    <source>
        <dbReference type="ARBA" id="ARBA00004648"/>
    </source>
</evidence>
<comment type="similarity">
    <text evidence="2">Belongs to the glycosyltransferase 47 family.</text>
</comment>
<evidence type="ECO:0000313" key="12">
    <source>
        <dbReference type="EMBL" id="CAF2911512.1"/>
    </source>
</evidence>
<comment type="subcellular location">
    <subcellularLocation>
        <location evidence="1">Endoplasmic reticulum membrane</location>
        <topology evidence="1">Single-pass type II membrane protein</topology>
    </subcellularLocation>
</comment>
<dbReference type="GO" id="GO:0030178">
    <property type="term" value="P:negative regulation of Wnt signaling pathway"/>
    <property type="evidence" value="ECO:0007669"/>
    <property type="project" value="InterPro"/>
</dbReference>
<evidence type="ECO:0000256" key="11">
    <source>
        <dbReference type="RuleBase" id="RU361183"/>
    </source>
</evidence>
<dbReference type="GO" id="GO:0004222">
    <property type="term" value="F:metalloendopeptidase activity"/>
    <property type="evidence" value="ECO:0007669"/>
    <property type="project" value="UniProtKB-UniRule"/>
</dbReference>
<evidence type="ECO:0000256" key="2">
    <source>
        <dbReference type="ARBA" id="ARBA00010271"/>
    </source>
</evidence>
<comment type="caution">
    <text evidence="10">Lacks conserved residue(s) required for the propagation of feature annotation.</text>
</comment>
<reference evidence="12" key="1">
    <citation type="submission" date="2021-02" db="EMBL/GenBank/DDBJ databases">
        <authorList>
            <person name="Bekaert M."/>
        </authorList>
    </citation>
    <scope>NUCLEOTIDE SEQUENCE</scope>
    <source>
        <strain evidence="12">IoA-00</strain>
    </source>
</reference>
<dbReference type="GO" id="GO:0006508">
    <property type="term" value="P:proteolysis"/>
    <property type="evidence" value="ECO:0007669"/>
    <property type="project" value="UniProtKB-KW"/>
</dbReference>